<dbReference type="Pfam" id="PF03807">
    <property type="entry name" value="F420_oxidored"/>
    <property type="match status" value="1"/>
</dbReference>
<organism evidence="3 4">
    <name type="scientific">Candidatus Manganitrophus noduliformans</name>
    <dbReference type="NCBI Taxonomy" id="2606439"/>
    <lineage>
        <taxon>Bacteria</taxon>
        <taxon>Pseudomonadati</taxon>
        <taxon>Nitrospirota</taxon>
        <taxon>Nitrospiria</taxon>
        <taxon>Candidatus Troglogloeales</taxon>
        <taxon>Candidatus Manganitrophaceae</taxon>
        <taxon>Candidatus Manganitrophus</taxon>
    </lineage>
</organism>
<dbReference type="InterPro" id="IPR051267">
    <property type="entry name" value="STEAP_metalloreductase"/>
</dbReference>
<keyword evidence="1" id="KW-0560">Oxidoreductase</keyword>
<dbReference type="Proteomes" id="UP000534783">
    <property type="component" value="Unassembled WGS sequence"/>
</dbReference>
<dbReference type="SUPFAM" id="SSF51735">
    <property type="entry name" value="NAD(P)-binding Rossmann-fold domains"/>
    <property type="match status" value="1"/>
</dbReference>
<feature type="domain" description="Pyrroline-5-carboxylate reductase catalytic N-terminal" evidence="2">
    <location>
        <begin position="4"/>
        <end position="78"/>
    </location>
</feature>
<evidence type="ECO:0000313" key="4">
    <source>
        <dbReference type="Proteomes" id="UP000534783"/>
    </source>
</evidence>
<evidence type="ECO:0000256" key="1">
    <source>
        <dbReference type="ARBA" id="ARBA00023002"/>
    </source>
</evidence>
<gene>
    <name evidence="3" type="ORF">MNODULE_18120</name>
</gene>
<name>A0A7X6ICM0_9BACT</name>
<proteinExistence type="predicted"/>
<comment type="caution">
    <text evidence="3">The sequence shown here is derived from an EMBL/GenBank/DDBJ whole genome shotgun (WGS) entry which is preliminary data.</text>
</comment>
<dbReference type="Gene3D" id="3.40.50.720">
    <property type="entry name" value="NAD(P)-binding Rossmann-like Domain"/>
    <property type="match status" value="1"/>
</dbReference>
<dbReference type="InterPro" id="IPR036291">
    <property type="entry name" value="NAD(P)-bd_dom_sf"/>
</dbReference>
<dbReference type="PANTHER" id="PTHR14239">
    <property type="entry name" value="DUDULIN-RELATED"/>
    <property type="match status" value="1"/>
</dbReference>
<accession>A0A7X6ICM0</accession>
<evidence type="ECO:0000259" key="2">
    <source>
        <dbReference type="Pfam" id="PF03807"/>
    </source>
</evidence>
<dbReference type="InterPro" id="IPR028939">
    <property type="entry name" value="P5C_Rdtase_cat_N"/>
</dbReference>
<reference evidence="3 4" key="1">
    <citation type="journal article" date="2020" name="Nature">
        <title>Bacterial chemolithoautotrophy via manganese oxidation.</title>
        <authorList>
            <person name="Yu H."/>
            <person name="Leadbetter J.R."/>
        </authorList>
    </citation>
    <scope>NUCLEOTIDE SEQUENCE [LARGE SCALE GENOMIC DNA]</scope>
    <source>
        <strain evidence="3 4">Mn-1</strain>
    </source>
</reference>
<protein>
    <submittedName>
        <fullName evidence="3">NADP oxidoreductase</fullName>
    </submittedName>
</protein>
<keyword evidence="4" id="KW-1185">Reference proteome</keyword>
<dbReference type="EMBL" id="VTOW01000003">
    <property type="protein sequence ID" value="NKE72670.1"/>
    <property type="molecule type" value="Genomic_DNA"/>
</dbReference>
<evidence type="ECO:0000313" key="3">
    <source>
        <dbReference type="EMBL" id="NKE72670.1"/>
    </source>
</evidence>
<dbReference type="AlphaFoldDB" id="A0A7X6ICM0"/>
<dbReference type="RefSeq" id="WP_168062544.1">
    <property type="nucleotide sequence ID" value="NZ_VTOW01000003.1"/>
</dbReference>
<sequence>MKPKIGIIGEGNVGGALRRGLERVKYEVRSVGNDPKGVRETASWGEAIILAVPFNAVEAVVREIREAVSGKVLLDVTNVLTPDYQLALGCTTSGAEELQKKVPGAKVIKAFNTAFAGQMDTGRIKNEPITLFVAGDDETAKATVTQMGREIGFDPVDAGPLQNARWLETLGYFHIQLGYTLKMGTQIEFKLIR</sequence>